<dbReference type="InterPro" id="IPR058594">
    <property type="entry name" value="PB1-like_dom_pln"/>
</dbReference>
<evidence type="ECO:0000313" key="3">
    <source>
        <dbReference type="EMBL" id="KAG2617334.1"/>
    </source>
</evidence>
<evidence type="ECO:0000313" key="4">
    <source>
        <dbReference type="Proteomes" id="UP000823388"/>
    </source>
</evidence>
<dbReference type="AlphaFoldDB" id="A0A8T0U9H5"/>
<accession>A0A8T0U9H5</accession>
<protein>
    <recommendedName>
        <fullName evidence="2">PB1-like domain-containing protein</fullName>
    </recommendedName>
</protein>
<feature type="region of interest" description="Disordered" evidence="1">
    <location>
        <begin position="142"/>
        <end position="164"/>
    </location>
</feature>
<feature type="non-terminal residue" evidence="3">
    <location>
        <position position="284"/>
    </location>
</feature>
<reference evidence="3" key="1">
    <citation type="submission" date="2020-05" db="EMBL/GenBank/DDBJ databases">
        <title>WGS assembly of Panicum virgatum.</title>
        <authorList>
            <person name="Lovell J.T."/>
            <person name="Jenkins J."/>
            <person name="Shu S."/>
            <person name="Juenger T.E."/>
            <person name="Schmutz J."/>
        </authorList>
    </citation>
    <scope>NUCLEOTIDE SEQUENCE</scope>
    <source>
        <strain evidence="3">AP13</strain>
    </source>
</reference>
<dbReference type="Proteomes" id="UP000823388">
    <property type="component" value="Chromosome 3N"/>
</dbReference>
<dbReference type="EMBL" id="CM029042">
    <property type="protein sequence ID" value="KAG2617334.1"/>
    <property type="molecule type" value="Genomic_DNA"/>
</dbReference>
<evidence type="ECO:0000259" key="2">
    <source>
        <dbReference type="Pfam" id="PF26130"/>
    </source>
</evidence>
<proteinExistence type="predicted"/>
<keyword evidence="4" id="KW-1185">Reference proteome</keyword>
<comment type="caution">
    <text evidence="3">The sequence shown here is derived from an EMBL/GenBank/DDBJ whole genome shotgun (WGS) entry which is preliminary data.</text>
</comment>
<feature type="region of interest" description="Disordered" evidence="1">
    <location>
        <begin position="1"/>
        <end position="20"/>
    </location>
</feature>
<dbReference type="Pfam" id="PF26130">
    <property type="entry name" value="PB1-like"/>
    <property type="match status" value="1"/>
</dbReference>
<name>A0A8T0U9H5_PANVG</name>
<organism evidence="3 4">
    <name type="scientific">Panicum virgatum</name>
    <name type="common">Blackwell switchgrass</name>
    <dbReference type="NCBI Taxonomy" id="38727"/>
    <lineage>
        <taxon>Eukaryota</taxon>
        <taxon>Viridiplantae</taxon>
        <taxon>Streptophyta</taxon>
        <taxon>Embryophyta</taxon>
        <taxon>Tracheophyta</taxon>
        <taxon>Spermatophyta</taxon>
        <taxon>Magnoliopsida</taxon>
        <taxon>Liliopsida</taxon>
        <taxon>Poales</taxon>
        <taxon>Poaceae</taxon>
        <taxon>PACMAD clade</taxon>
        <taxon>Panicoideae</taxon>
        <taxon>Panicodae</taxon>
        <taxon>Paniceae</taxon>
        <taxon>Panicinae</taxon>
        <taxon>Panicum</taxon>
        <taxon>Panicum sect. Hiantes</taxon>
    </lineage>
</organism>
<feature type="domain" description="PB1-like" evidence="2">
    <location>
        <begin position="22"/>
        <end position="108"/>
    </location>
</feature>
<sequence length="284" mass="31996">MALIQRAEGEPAPDYDVGPESTEFSVEVHHSGFFCGVGANRTYVDGKVSWFDHCQSESWSFFWIEEISAMLGYAVSAPNLRIYWLLPGLSLGDGLRIVQSDSETVAVLPKVVSPSKVTHIDKTEGEKLPAFYSNLKRREDDAYDKVSGGETESEDEEDSDFVDSDYEVSDDDFDLYVDNVEEEGETSKGASKGKKSEKVGLVSYDIDGDYASIDDELELPETPEGKGLKFRIFKDEDMSNPIFKYSLKERVEIKLPRNDQRRVRAHCAARCPWNMYASFDSRAK</sequence>
<feature type="compositionally biased region" description="Acidic residues" evidence="1">
    <location>
        <begin position="151"/>
        <end position="164"/>
    </location>
</feature>
<evidence type="ECO:0000256" key="1">
    <source>
        <dbReference type="SAM" id="MobiDB-lite"/>
    </source>
</evidence>
<gene>
    <name evidence="3" type="ORF">PVAP13_3NG180192</name>
</gene>